<comment type="similarity">
    <text evidence="8 9">Belongs to the TonB-dependent receptor family.</text>
</comment>
<reference evidence="14" key="1">
    <citation type="submission" date="2021-03" db="EMBL/GenBank/DDBJ databases">
        <authorList>
            <person name="Wang G."/>
        </authorList>
    </citation>
    <scope>NUCLEOTIDE SEQUENCE</scope>
    <source>
        <strain evidence="14">KCTC 12899</strain>
    </source>
</reference>
<comment type="subcellular location">
    <subcellularLocation>
        <location evidence="1 8">Cell outer membrane</location>
        <topology evidence="1 8">Multi-pass membrane protein</topology>
    </subcellularLocation>
</comment>
<protein>
    <submittedName>
        <fullName evidence="14">TonB-dependent receptor</fullName>
    </submittedName>
</protein>
<keyword evidence="15" id="KW-1185">Reference proteome</keyword>
<feature type="chain" id="PRO_5035167221" evidence="11">
    <location>
        <begin position="22"/>
        <end position="693"/>
    </location>
</feature>
<keyword evidence="5 9" id="KW-0798">TonB box</keyword>
<keyword evidence="2 8" id="KW-0813">Transport</keyword>
<accession>A0A8J7QEW5</accession>
<dbReference type="Pfam" id="PF07715">
    <property type="entry name" value="Plug"/>
    <property type="match status" value="1"/>
</dbReference>
<name>A0A8J7QEW5_9BACT</name>
<dbReference type="InterPro" id="IPR039426">
    <property type="entry name" value="TonB-dep_rcpt-like"/>
</dbReference>
<evidence type="ECO:0000256" key="8">
    <source>
        <dbReference type="PROSITE-ProRule" id="PRU01360"/>
    </source>
</evidence>
<dbReference type="InterPro" id="IPR012910">
    <property type="entry name" value="Plug_dom"/>
</dbReference>
<evidence type="ECO:0000256" key="1">
    <source>
        <dbReference type="ARBA" id="ARBA00004571"/>
    </source>
</evidence>
<evidence type="ECO:0000256" key="2">
    <source>
        <dbReference type="ARBA" id="ARBA00022448"/>
    </source>
</evidence>
<feature type="domain" description="TonB-dependent receptor plug" evidence="13">
    <location>
        <begin position="48"/>
        <end position="143"/>
    </location>
</feature>
<dbReference type="AlphaFoldDB" id="A0A8J7QEW5"/>
<keyword evidence="6 8" id="KW-0472">Membrane</keyword>
<dbReference type="InterPro" id="IPR037066">
    <property type="entry name" value="Plug_dom_sf"/>
</dbReference>
<feature type="signal peptide" evidence="11">
    <location>
        <begin position="1"/>
        <end position="21"/>
    </location>
</feature>
<proteinExistence type="inferred from homology"/>
<comment type="caution">
    <text evidence="14">The sequence shown here is derived from an EMBL/GenBank/DDBJ whole genome shotgun (WGS) entry which is preliminary data.</text>
</comment>
<evidence type="ECO:0000256" key="4">
    <source>
        <dbReference type="ARBA" id="ARBA00022692"/>
    </source>
</evidence>
<dbReference type="Pfam" id="PF00593">
    <property type="entry name" value="TonB_dep_Rec_b-barrel"/>
    <property type="match status" value="1"/>
</dbReference>
<feature type="region of interest" description="Disordered" evidence="10">
    <location>
        <begin position="286"/>
        <end position="306"/>
    </location>
</feature>
<evidence type="ECO:0000256" key="11">
    <source>
        <dbReference type="SAM" id="SignalP"/>
    </source>
</evidence>
<evidence type="ECO:0000259" key="13">
    <source>
        <dbReference type="Pfam" id="PF07715"/>
    </source>
</evidence>
<dbReference type="PROSITE" id="PS52016">
    <property type="entry name" value="TONB_DEPENDENT_REC_3"/>
    <property type="match status" value="1"/>
</dbReference>
<dbReference type="InterPro" id="IPR000531">
    <property type="entry name" value="Beta-barrel_TonB"/>
</dbReference>
<evidence type="ECO:0000256" key="3">
    <source>
        <dbReference type="ARBA" id="ARBA00022452"/>
    </source>
</evidence>
<dbReference type="GO" id="GO:0009279">
    <property type="term" value="C:cell outer membrane"/>
    <property type="evidence" value="ECO:0007669"/>
    <property type="project" value="UniProtKB-SubCell"/>
</dbReference>
<dbReference type="PANTHER" id="PTHR30069">
    <property type="entry name" value="TONB-DEPENDENT OUTER MEMBRANE RECEPTOR"/>
    <property type="match status" value="1"/>
</dbReference>
<evidence type="ECO:0000256" key="9">
    <source>
        <dbReference type="RuleBase" id="RU003357"/>
    </source>
</evidence>
<dbReference type="Gene3D" id="2.40.170.20">
    <property type="entry name" value="TonB-dependent receptor, beta-barrel domain"/>
    <property type="match status" value="1"/>
</dbReference>
<dbReference type="EMBL" id="JAFREP010000042">
    <property type="protein sequence ID" value="MBO1322729.1"/>
    <property type="molecule type" value="Genomic_DNA"/>
</dbReference>
<evidence type="ECO:0000256" key="7">
    <source>
        <dbReference type="ARBA" id="ARBA00023237"/>
    </source>
</evidence>
<dbReference type="GO" id="GO:0015344">
    <property type="term" value="F:siderophore uptake transmembrane transporter activity"/>
    <property type="evidence" value="ECO:0007669"/>
    <property type="project" value="TreeGrafter"/>
</dbReference>
<dbReference type="InterPro" id="IPR036942">
    <property type="entry name" value="Beta-barrel_TonB_sf"/>
</dbReference>
<evidence type="ECO:0000313" key="14">
    <source>
        <dbReference type="EMBL" id="MBO1322729.1"/>
    </source>
</evidence>
<dbReference type="SUPFAM" id="SSF56935">
    <property type="entry name" value="Porins"/>
    <property type="match status" value="1"/>
</dbReference>
<dbReference type="Gene3D" id="2.170.130.10">
    <property type="entry name" value="TonB-dependent receptor, plug domain"/>
    <property type="match status" value="1"/>
</dbReference>
<feature type="domain" description="TonB-dependent receptor-like beta-barrel" evidence="12">
    <location>
        <begin position="210"/>
        <end position="658"/>
    </location>
</feature>
<gene>
    <name evidence="14" type="ORF">J3U88_29930</name>
</gene>
<evidence type="ECO:0000256" key="6">
    <source>
        <dbReference type="ARBA" id="ARBA00023136"/>
    </source>
</evidence>
<evidence type="ECO:0000259" key="12">
    <source>
        <dbReference type="Pfam" id="PF00593"/>
    </source>
</evidence>
<keyword evidence="3 8" id="KW-1134">Transmembrane beta strand</keyword>
<evidence type="ECO:0000313" key="15">
    <source>
        <dbReference type="Proteomes" id="UP000664417"/>
    </source>
</evidence>
<dbReference type="Proteomes" id="UP000664417">
    <property type="component" value="Unassembled WGS sequence"/>
</dbReference>
<evidence type="ECO:0000256" key="10">
    <source>
        <dbReference type="SAM" id="MobiDB-lite"/>
    </source>
</evidence>
<dbReference type="RefSeq" id="WP_207862701.1">
    <property type="nucleotide sequence ID" value="NZ_JAFREP010000042.1"/>
</dbReference>
<evidence type="ECO:0000256" key="5">
    <source>
        <dbReference type="ARBA" id="ARBA00023077"/>
    </source>
</evidence>
<sequence length="693" mass="76481">MKCTLFALGLLWVLGHGYVTAADPDTDTTVKQTITITATSPEHGESDAASAETIEAYGGQDLAEGLRQVPGLEASRRGAVNLDPNFRGLQATQLATFVNGTRAFAAGPARMDSELSHISLHEIQRVQLVKGPYALSWGAGALSALNVETFVPEFSDKGWQTHGNLGLRYGDNQDQRDGAASVWSSNERFRVQLFHNHRRNGDVEDGAGNLVPASYETDESMMGFGLKLGAGAVLQYNGHYQDQQDLDYPGRLLDASYFKNRLHDLKLTIDAGPFTRFQVQLYSNHKDHGMNNDAKPTAQANPNRRPPFPLDIKVATEANTVGAKSFVTFRQGTGTWKVGVDFYQLEQNAQRTIARRDTGMVMMNQSIWPDAQTRVLGTYAAFNQTTETFNWSATVRYDASETEIPRASDYFIDQTNGDLNRDDQNLSAAVSFVVPLGEHWLGTAGAGSVVRIPTILERYADRFPSTGFQSPAEFVGNPNLEPERANEVNAGLSYSRTRFSFNADLFYRTIKDNISYQIDDSLTPALPLSPRTVYRYVNGDGFDAVGAELHLRAQLTDHFRFQSGAAYTYGKEELHDEAAVGIAPLRWVNSLRWNADASRAGSGSPSFWAELRTTTVAAQNRVAAGRMEQPTPGYSLFDIQGGFTISNGLRLELGVRNLGDTFYVDHLNSRNPFTGERVAEPGRNIFGNLLYRF</sequence>
<keyword evidence="4 8" id="KW-0812">Transmembrane</keyword>
<keyword evidence="7 8" id="KW-0998">Cell outer membrane</keyword>
<organism evidence="14 15">
    <name type="scientific">Acanthopleuribacter pedis</name>
    <dbReference type="NCBI Taxonomy" id="442870"/>
    <lineage>
        <taxon>Bacteria</taxon>
        <taxon>Pseudomonadati</taxon>
        <taxon>Acidobacteriota</taxon>
        <taxon>Holophagae</taxon>
        <taxon>Acanthopleuribacterales</taxon>
        <taxon>Acanthopleuribacteraceae</taxon>
        <taxon>Acanthopleuribacter</taxon>
    </lineage>
</organism>
<dbReference type="PANTHER" id="PTHR30069:SF49">
    <property type="entry name" value="OUTER MEMBRANE PROTEIN C"/>
    <property type="match status" value="1"/>
</dbReference>
<keyword evidence="14" id="KW-0675">Receptor</keyword>
<keyword evidence="11" id="KW-0732">Signal</keyword>
<dbReference type="GO" id="GO:0044718">
    <property type="term" value="P:siderophore transmembrane transport"/>
    <property type="evidence" value="ECO:0007669"/>
    <property type="project" value="TreeGrafter"/>
</dbReference>